<feature type="domain" description="PLA2c" evidence="12">
    <location>
        <begin position="633"/>
        <end position="1353"/>
    </location>
</feature>
<dbReference type="EC" id="3.1.1.4" evidence="2 10"/>
<evidence type="ECO:0000256" key="3">
    <source>
        <dbReference type="ARBA" id="ARBA00022490"/>
    </source>
</evidence>
<dbReference type="InterPro" id="IPR016035">
    <property type="entry name" value="Acyl_Trfase/lysoPLipase"/>
</dbReference>
<dbReference type="Pfam" id="PF01735">
    <property type="entry name" value="PLA2_B"/>
    <property type="match status" value="4"/>
</dbReference>
<keyword evidence="14" id="KW-1185">Reference proteome</keyword>
<dbReference type="InterPro" id="IPR000008">
    <property type="entry name" value="C2_dom"/>
</dbReference>
<evidence type="ECO:0000313" key="13">
    <source>
        <dbReference type="EMBL" id="RXN38790.1"/>
    </source>
</evidence>
<accession>A0A498P2D1</accession>
<evidence type="ECO:0000259" key="11">
    <source>
        <dbReference type="PROSITE" id="PS50004"/>
    </source>
</evidence>
<dbReference type="PROSITE" id="PS50004">
    <property type="entry name" value="C2"/>
    <property type="match status" value="1"/>
</dbReference>
<dbReference type="FunFam" id="2.60.40.150:FF:000030">
    <property type="entry name" value="Phospholipase A2"/>
    <property type="match status" value="1"/>
</dbReference>
<dbReference type="CDD" id="cd04036">
    <property type="entry name" value="C2_cPLA2"/>
    <property type="match status" value="1"/>
</dbReference>
<dbReference type="GO" id="GO:0005829">
    <property type="term" value="C:cytosol"/>
    <property type="evidence" value="ECO:0007669"/>
    <property type="project" value="TreeGrafter"/>
</dbReference>
<comment type="catalytic activity">
    <reaction evidence="10">
        <text>a 1,2-diacyl-sn-glycero-3-phosphocholine + H2O = a 1-acyl-sn-glycero-3-phosphocholine + a fatty acid + H(+)</text>
        <dbReference type="Rhea" id="RHEA:15801"/>
        <dbReference type="ChEBI" id="CHEBI:15377"/>
        <dbReference type="ChEBI" id="CHEBI:15378"/>
        <dbReference type="ChEBI" id="CHEBI:28868"/>
        <dbReference type="ChEBI" id="CHEBI:57643"/>
        <dbReference type="ChEBI" id="CHEBI:58168"/>
        <dbReference type="EC" id="3.1.1.4"/>
    </reaction>
</comment>
<sequence>MMLKLRGAYKEDCLIPWSEKNPSCTQTFRYYINRDMETEFSLIPPKVPLVAVVCSGGGTRAMIGTFGGLSALQKLQLLDAVSYITGASGSTWTTASLYGDANWSNNDINGVMESVKKEVSKSLFSIFSLEQLRHYKAKMEEREKEGHLVSLIDMWGLAIEYLIQGKKKMGTLSDQQMGLSKGQNPLPIYTALNMKNGKTGCTIETEWCEFTPYEVGFIKYGALIPAQNFGSEYYLGHMIKKLPESGIYSLLGMWSSIFSVSLTQLWTVVTGVIPSWASKIGEEVKGKRRADVILSLNYTWEPDLFKVIKQTQEYCTACKIPFPKIDYKKLESEPIREVYVFEDNENPEAPIVIHFPLVNISFKQFKSPGVKREGKEEIKEGDFDIDFTRVFCPFATHKFAYTPEDFQKLADLTTYNILNNKDVILNTLNKALKRNMERIPATKESKVAGSRSLHKHSTMLKKEVKPYWNLSVKVLYAKLHQSYDYWSASDCYVILNLPTASARTNRTKTISNNNNPVWNETFTFRVHSNIKNILEIMLYDEDPFMRDDLCATILFDINNLTHGKKETKCFKINDQTKDELWVEFEITKSSETPRPCFSNGVLVAACTLTTVTKPSKILDNLYQMSFMLSPEIGSSDEELDVRLDFDIPVEEKKFLVKRKKVVSQALQKALNLSSAPDPNKVPVMAVVCSGGGSRALIATYGSLMGLQKIQLLDAVSYITGVSGATWALGSIYEHPNWSKGEIDKSMEFVKKELTKKALSMFSSEQLQEYKQRIDERHKEGHLVSLIDMWGLALEYLFHGKKRMGTLSELQKTVSEGQNPLPIFTAVNMKQGKEESIIDAEWCEFTPYEVGFPKYGAFVPAQNFGSEYYLGHMVRKLPETGLSFLVGMWSSIFSINLTDIWKVATGVAPSWTPWVGGVSNTDTHPDAYPNTMTPADPVLSMVDAGFAVNAGFPPLVRSHRHVDVILSLNYSWEADQFKVIKQTQEYCTDRKIPFPKIDFKKVESEPLKEVYVFEDKDNPEAPIVLHFPLVNISYKQFKAPEWCEFTPYEVGFPKYGAFVPAQNFGSEYYLGHMVNKLPETGLSFLVGMWSSIFSINLTDIWKVATGVAPSWTPWVGGVSNTDTHPDAYPNTMTPADPVLSMVDAGFAVNAGFPPLVRSHRHVDVILSLNYSWEADQFKVIKQTQEYCTDRKIPFPKIDFKKVESEPLKEVYVFEDKDNPEAPIVLHFPLVNVSHKQFKAPGVKREGEKELKEGAVDVEFNSSTSPYLTHKLTYTPEDFQGLINLTSYNIQNNKDVILNALNKTLNRNRERQTAEKDMMLKLRGAYKEDCLIPWSEKNPSCTQTFRYYINRDMETEFSLIPPKVPLVAVVCSGGGTRAMIGTFRGLRALQKLQLLDAVSYITGASGSTWTTASLYGDANWSNNDINGVMESVKKEVSKSLFSIFSLEQLRHYKAKMEEREKEGHLVSLIDMWGLAIEYLIQGKKKMGTLSDQQMGLSKGQNPLPIYTALNMKNGKTGCTIETEWCEFTPYEVGFIKYGAFIPAQNFGSEFYLGHMIKKLPESGIYSLLGMWSSIFSVSLTQLWTVVTGVIPSWASKIGEEVNQTETDDNPSTSDTLRISPMTYWAKKLSSFLTSRPIISQVFNFLRGFHLHRNYSENCDFTTCKGFPPVLRSNRCADVILSLNYTWEPDLFKVIKQTQEYCTARKIPFPKIDYKKLESEPIREVYVFEDNENPEAPIVIHFPLFNISFKQFKSPGVKREGKEEIKEGDFDIDFTRVFCPFATHKFAYTPEDFQKLADLTTYNILNNKDVILNTLNKALKRNMERIPATNESKF</sequence>
<gene>
    <name evidence="13" type="ORF">ROHU_000796</name>
</gene>
<dbReference type="GO" id="GO:0005544">
    <property type="term" value="F:calcium-dependent phospholipid binding"/>
    <property type="evidence" value="ECO:0007669"/>
    <property type="project" value="TreeGrafter"/>
</dbReference>
<evidence type="ECO:0000259" key="12">
    <source>
        <dbReference type="PROSITE" id="PS51210"/>
    </source>
</evidence>
<dbReference type="SUPFAM" id="SSF49562">
    <property type="entry name" value="C2 domain (Calcium/lipid-binding domain, CaLB)"/>
    <property type="match status" value="1"/>
</dbReference>
<evidence type="ECO:0000256" key="10">
    <source>
        <dbReference type="RuleBase" id="RU362102"/>
    </source>
</evidence>
<dbReference type="GO" id="GO:0046475">
    <property type="term" value="P:glycerophospholipid catabolic process"/>
    <property type="evidence" value="ECO:0007669"/>
    <property type="project" value="TreeGrafter"/>
</dbReference>
<dbReference type="GO" id="GO:0047498">
    <property type="term" value="F:calcium-dependent phospholipase A2 activity"/>
    <property type="evidence" value="ECO:0007669"/>
    <property type="project" value="TreeGrafter"/>
</dbReference>
<reference evidence="13 14" key="1">
    <citation type="submission" date="2018-03" db="EMBL/GenBank/DDBJ databases">
        <title>Draft genome sequence of Rohu Carp (Labeo rohita).</title>
        <authorList>
            <person name="Das P."/>
            <person name="Kushwaha B."/>
            <person name="Joshi C.G."/>
            <person name="Kumar D."/>
            <person name="Nagpure N.S."/>
            <person name="Sahoo L."/>
            <person name="Das S.P."/>
            <person name="Bit A."/>
            <person name="Patnaik S."/>
            <person name="Meher P.K."/>
            <person name="Jayasankar P."/>
            <person name="Koringa P.G."/>
            <person name="Patel N.V."/>
            <person name="Hinsu A.T."/>
            <person name="Kumar R."/>
            <person name="Pandey M."/>
            <person name="Agarwal S."/>
            <person name="Srivastava S."/>
            <person name="Singh M."/>
            <person name="Iquebal M.A."/>
            <person name="Jaiswal S."/>
            <person name="Angadi U.B."/>
            <person name="Kumar N."/>
            <person name="Raza M."/>
            <person name="Shah T.M."/>
            <person name="Rai A."/>
            <person name="Jena J.K."/>
        </authorList>
    </citation>
    <scope>NUCLEOTIDE SEQUENCE [LARGE SCALE GENOMIC DNA]</scope>
    <source>
        <strain evidence="13">DASCIFA01</strain>
        <tissue evidence="13">Testis</tissue>
    </source>
</reference>
<dbReference type="PANTHER" id="PTHR10728">
    <property type="entry name" value="CYTOSOLIC PHOSPHOLIPASE A2"/>
    <property type="match status" value="1"/>
</dbReference>
<dbReference type="Proteomes" id="UP000290572">
    <property type="component" value="Unassembled WGS sequence"/>
</dbReference>
<dbReference type="SMART" id="SM00022">
    <property type="entry name" value="PLAc"/>
    <property type="match status" value="1"/>
</dbReference>
<comment type="caution">
    <text evidence="13">The sequence shown here is derived from an EMBL/GenBank/DDBJ whole genome shotgun (WGS) entry which is preliminary data.</text>
</comment>
<comment type="domain">
    <text evidence="10">The N-terminal C2 domain associates with lipid membranes upon calcium binding.</text>
</comment>
<dbReference type="STRING" id="84645.A0A498P2D1"/>
<feature type="domain" description="C2" evidence="11">
    <location>
        <begin position="449"/>
        <end position="570"/>
    </location>
</feature>
<dbReference type="GO" id="GO:0005509">
    <property type="term" value="F:calcium ion binding"/>
    <property type="evidence" value="ECO:0007669"/>
    <property type="project" value="InterPro"/>
</dbReference>
<dbReference type="SUPFAM" id="SSF52151">
    <property type="entry name" value="FabD/lysophospholipase-like"/>
    <property type="match status" value="4"/>
</dbReference>
<protein>
    <recommendedName>
        <fullName evidence="2 10">Phospholipase A2</fullName>
        <ecNumber evidence="2 10">3.1.1.4</ecNumber>
    </recommendedName>
</protein>
<comment type="subcellular location">
    <subcellularLocation>
        <location evidence="1">Cytoplasm</location>
    </subcellularLocation>
</comment>
<evidence type="ECO:0000256" key="4">
    <source>
        <dbReference type="ARBA" id="ARBA00022723"/>
    </source>
</evidence>
<proteinExistence type="predicted"/>
<dbReference type="PROSITE" id="PS51210">
    <property type="entry name" value="PLA2C"/>
    <property type="match status" value="3"/>
</dbReference>
<keyword evidence="4 10" id="KW-0479">Metal-binding</keyword>
<dbReference type="InterPro" id="IPR002642">
    <property type="entry name" value="LysoPLipase_cat_dom"/>
</dbReference>
<dbReference type="EMBL" id="QBIY01004509">
    <property type="protein sequence ID" value="RXN38790.1"/>
    <property type="molecule type" value="Genomic_DNA"/>
</dbReference>
<evidence type="ECO:0000256" key="2">
    <source>
        <dbReference type="ARBA" id="ARBA00013278"/>
    </source>
</evidence>
<evidence type="ECO:0000256" key="9">
    <source>
        <dbReference type="PROSITE-ProRule" id="PRU00555"/>
    </source>
</evidence>
<keyword evidence="6 10" id="KW-0106">Calcium</keyword>
<dbReference type="SMART" id="SM00239">
    <property type="entry name" value="C2"/>
    <property type="match status" value="1"/>
</dbReference>
<dbReference type="Gene3D" id="3.40.1090.10">
    <property type="entry name" value="Cytosolic phospholipase A2 catalytic domain"/>
    <property type="match status" value="5"/>
</dbReference>
<keyword evidence="3 10" id="KW-0963">Cytoplasm</keyword>
<feature type="domain" description="PLA2c" evidence="12">
    <location>
        <begin position="1"/>
        <end position="305"/>
    </location>
</feature>
<name>A0A498P2D1_LABRO</name>
<keyword evidence="7 9" id="KW-0442">Lipid degradation</keyword>
<keyword evidence="8 9" id="KW-0443">Lipid metabolism</keyword>
<keyword evidence="5 9" id="KW-0378">Hydrolase</keyword>
<evidence type="ECO:0000256" key="7">
    <source>
        <dbReference type="ARBA" id="ARBA00022963"/>
    </source>
</evidence>
<evidence type="ECO:0000256" key="5">
    <source>
        <dbReference type="ARBA" id="ARBA00022801"/>
    </source>
</evidence>
<dbReference type="InterPro" id="IPR041847">
    <property type="entry name" value="C2_cPLA2"/>
</dbReference>
<dbReference type="Gene3D" id="2.60.40.150">
    <property type="entry name" value="C2 domain"/>
    <property type="match status" value="1"/>
</dbReference>
<dbReference type="PANTHER" id="PTHR10728:SF32">
    <property type="entry name" value="CYTOSOLIC PHOSPHOLIPASE A2 BETA"/>
    <property type="match status" value="1"/>
</dbReference>
<evidence type="ECO:0000313" key="14">
    <source>
        <dbReference type="Proteomes" id="UP000290572"/>
    </source>
</evidence>
<feature type="domain" description="PLA2c" evidence="12">
    <location>
        <begin position="1356"/>
        <end position="1831"/>
    </location>
</feature>
<dbReference type="InterPro" id="IPR035892">
    <property type="entry name" value="C2_domain_sf"/>
</dbReference>
<organism evidence="13 14">
    <name type="scientific">Labeo rohita</name>
    <name type="common">Indian major carp</name>
    <name type="synonym">Cyprinus rohita</name>
    <dbReference type="NCBI Taxonomy" id="84645"/>
    <lineage>
        <taxon>Eukaryota</taxon>
        <taxon>Metazoa</taxon>
        <taxon>Chordata</taxon>
        <taxon>Craniata</taxon>
        <taxon>Vertebrata</taxon>
        <taxon>Euteleostomi</taxon>
        <taxon>Actinopterygii</taxon>
        <taxon>Neopterygii</taxon>
        <taxon>Teleostei</taxon>
        <taxon>Ostariophysi</taxon>
        <taxon>Cypriniformes</taxon>
        <taxon>Cyprinidae</taxon>
        <taxon>Labeoninae</taxon>
        <taxon>Labeonini</taxon>
        <taxon>Labeo</taxon>
    </lineage>
</organism>
<dbReference type="Pfam" id="PF00168">
    <property type="entry name" value="C2"/>
    <property type="match status" value="1"/>
</dbReference>
<evidence type="ECO:0000256" key="8">
    <source>
        <dbReference type="ARBA" id="ARBA00023098"/>
    </source>
</evidence>
<evidence type="ECO:0000256" key="1">
    <source>
        <dbReference type="ARBA" id="ARBA00004496"/>
    </source>
</evidence>
<evidence type="ECO:0000256" key="6">
    <source>
        <dbReference type="ARBA" id="ARBA00022837"/>
    </source>
</evidence>